<evidence type="ECO:0000313" key="2">
    <source>
        <dbReference type="Proteomes" id="UP000179642"/>
    </source>
</evidence>
<keyword evidence="2" id="KW-1185">Reference proteome</keyword>
<dbReference type="Proteomes" id="UP000179642">
    <property type="component" value="Unassembled WGS sequence"/>
</dbReference>
<sequence>MSLGASASSGISIRLLVVARAVQGIGAALLTSQVLTGIRLNFQGVARSRALGPVHGGAVG</sequence>
<protein>
    <recommendedName>
        <fullName evidence="3">Major facilitator superfamily (MFS) profile domain-containing protein</fullName>
    </recommendedName>
</protein>
<dbReference type="EMBL" id="MLYO01000015">
    <property type="protein sequence ID" value="OIK06309.1"/>
    <property type="molecule type" value="Genomic_DNA"/>
</dbReference>
<evidence type="ECO:0008006" key="3">
    <source>
        <dbReference type="Google" id="ProtNLM"/>
    </source>
</evidence>
<organism evidence="1 2">
    <name type="scientific">Streptomyces monashensis</name>
    <dbReference type="NCBI Taxonomy" id="1678012"/>
    <lineage>
        <taxon>Bacteria</taxon>
        <taxon>Bacillati</taxon>
        <taxon>Actinomycetota</taxon>
        <taxon>Actinomycetes</taxon>
        <taxon>Kitasatosporales</taxon>
        <taxon>Streptomycetaceae</taxon>
        <taxon>Streptomyces</taxon>
    </lineage>
</organism>
<name>A0A1S2QJG5_9ACTN</name>
<reference evidence="1 2" key="1">
    <citation type="submission" date="2016-10" db="EMBL/GenBank/DDBJ databases">
        <title>Genome sequence of Streptomyces sp. MUSC 1.</title>
        <authorList>
            <person name="Lee L.-H."/>
            <person name="Ser H.-L."/>
            <person name="Law J.W.-F."/>
        </authorList>
    </citation>
    <scope>NUCLEOTIDE SEQUENCE [LARGE SCALE GENOMIC DNA]</scope>
    <source>
        <strain evidence="1 2">MUSC 1</strain>
    </source>
</reference>
<comment type="caution">
    <text evidence="1">The sequence shown here is derived from an EMBL/GenBank/DDBJ whole genome shotgun (WGS) entry which is preliminary data.</text>
</comment>
<accession>A0A1S2QJG5</accession>
<proteinExistence type="predicted"/>
<evidence type="ECO:0000313" key="1">
    <source>
        <dbReference type="EMBL" id="OIK06309.1"/>
    </source>
</evidence>
<dbReference type="AlphaFoldDB" id="A0A1S2QJG5"/>
<gene>
    <name evidence="1" type="ORF">BIV23_07905</name>
</gene>